<name>A0AAW5IMR2_9BACT</name>
<accession>A0AAW5IMR2</accession>
<evidence type="ECO:0000313" key="1">
    <source>
        <dbReference type="EMBL" id="MCP9565266.1"/>
    </source>
</evidence>
<dbReference type="AlphaFoldDB" id="A0AAW5IMR2"/>
<sequence>MIEIRHIEEKDQQQLAAMYERHGFRHIPLRLGDSGHTATTIFMVKEL</sequence>
<protein>
    <recommendedName>
        <fullName evidence="3">Acetyltransferase</fullName>
    </recommendedName>
</protein>
<proteinExistence type="predicted"/>
<dbReference type="EMBL" id="JANDWZ010000030">
    <property type="protein sequence ID" value="MCP9565266.1"/>
    <property type="molecule type" value="Genomic_DNA"/>
</dbReference>
<evidence type="ECO:0000313" key="2">
    <source>
        <dbReference type="Proteomes" id="UP001205531"/>
    </source>
</evidence>
<reference evidence="1" key="1">
    <citation type="submission" date="2022-07" db="EMBL/GenBank/DDBJ databases">
        <title>Prevotella copri.</title>
        <authorList>
            <person name="Yang C."/>
        </authorList>
    </citation>
    <scope>NUCLEOTIDE SEQUENCE</scope>
    <source>
        <strain evidence="1">HF2107</strain>
    </source>
</reference>
<evidence type="ECO:0008006" key="3">
    <source>
        <dbReference type="Google" id="ProtNLM"/>
    </source>
</evidence>
<comment type="caution">
    <text evidence="1">The sequence shown here is derived from an EMBL/GenBank/DDBJ whole genome shotgun (WGS) entry which is preliminary data.</text>
</comment>
<dbReference type="Proteomes" id="UP001205531">
    <property type="component" value="Unassembled WGS sequence"/>
</dbReference>
<organism evidence="1 2">
    <name type="scientific">Segatella copri</name>
    <dbReference type="NCBI Taxonomy" id="165179"/>
    <lineage>
        <taxon>Bacteria</taxon>
        <taxon>Pseudomonadati</taxon>
        <taxon>Bacteroidota</taxon>
        <taxon>Bacteroidia</taxon>
        <taxon>Bacteroidales</taxon>
        <taxon>Prevotellaceae</taxon>
        <taxon>Segatella</taxon>
    </lineage>
</organism>
<dbReference type="RefSeq" id="WP_233905203.1">
    <property type="nucleotide sequence ID" value="NZ_DAWCZU010000036.1"/>
</dbReference>
<gene>
    <name evidence="1" type="ORF">NNC64_12015</name>
</gene>